<dbReference type="Pfam" id="PF07691">
    <property type="entry name" value="PA14"/>
    <property type="match status" value="3"/>
</dbReference>
<reference evidence="4" key="1">
    <citation type="submission" date="2023-06" db="EMBL/GenBank/DDBJ databases">
        <title>Survivors Of The Sea: Transcriptome response of Skeletonema marinoi to long-term dormancy.</title>
        <authorList>
            <person name="Pinder M.I.M."/>
            <person name="Kourtchenko O."/>
            <person name="Robertson E.K."/>
            <person name="Larsson T."/>
            <person name="Maumus F."/>
            <person name="Osuna-Cruz C.M."/>
            <person name="Vancaester E."/>
            <person name="Stenow R."/>
            <person name="Vandepoele K."/>
            <person name="Ploug H."/>
            <person name="Bruchert V."/>
            <person name="Godhe A."/>
            <person name="Topel M."/>
        </authorList>
    </citation>
    <scope>NUCLEOTIDE SEQUENCE</scope>
    <source>
        <strain evidence="4">R05AC</strain>
    </source>
</reference>
<dbReference type="InterPro" id="IPR011658">
    <property type="entry name" value="PA14_dom"/>
</dbReference>
<feature type="domain" description="PA14" evidence="3">
    <location>
        <begin position="238"/>
        <end position="377"/>
    </location>
</feature>
<feature type="repeat" description="Filamin" evidence="2">
    <location>
        <begin position="1575"/>
        <end position="1657"/>
    </location>
</feature>
<dbReference type="SUPFAM" id="SSF56988">
    <property type="entry name" value="Anthrax protective antigen"/>
    <property type="match status" value="5"/>
</dbReference>
<evidence type="ECO:0000313" key="4">
    <source>
        <dbReference type="EMBL" id="KAK1738084.1"/>
    </source>
</evidence>
<sequence length="2548" mass="276983">MHVVNVPLRTLKLVVFAIQKRFVPMTVQGLVSVIIKEESANAMNIGKERIVPDPSVLNITNFVLPAMRMDALNAKMDSVLTRQQSGESNVRPVGDLIHVVVLAEPNETFSVHLSNPTGGASLGTQQRTIVTIIDDDSDMTCSGNVEANLNANDRQSNVGVAGALFQFDLSANTCSGDASAEGNDIFKVVARKLTSGDGVLEIDEVDAVGNCGHSLENVYTCQVNATTSGNYELDVYHLIPGGLKGLYYTDNVLDDSRLDMIRTDALVNFTWGTGPVTTFGRDFVSVRWEGYVRPTHSETYTFWIDVDDHARMWIDGQLLIDWWTFPHVSSMLHAEHDLSAFETHEIILEYRDILGNATARLLWSSESTPITAIPSSSLFYKAIGEGVHTAIAGKQESFFIVPKDAHGNFRGWPHHALVNDERHFDVFHATAELLDNAQGDVTFAVDVTYDAASRYFVGMYTPRTSGHYRLTIYHEVNGNAMHIRGSPFALGVVPGDTFARESIAFGPVAFGPGLHNAVAGDVGTATIQAFDANRNMRNIGGDDWEVTIKSVSTNDYQYGTTQDHGNGTYSLQVVPFVAGPNDVSIMLDGSHARGSPFRINVVHGTVDGPSSFVVDEAEVSPMKAMMLHSFVIQAVDKWGNKAIYSDEHPHNTSISVHSESIDSSATNIKHVGGGKYEISVIPVLSGEIQLGIMLNGVDILGSPMSVSVHPGDFFAETSIATGVGLKKSQAGKRASFNIVPKDAGGNKKGQEDALFNVTLILTERAHVPVGMEIYDANMTDEVAVTGTQSFTDEGQYLIQYTCFEAGQYDLHINDYQGNSIAGTPFSVNVVPGQISGELSIMTGDGTLKGFAGQISPVRVFPRDAYQNFILDSQEIMEIDMTLLSRHESEWGEDDNNLVGEHTIKQRVEANSDGSFHLDYLTAYAGVYSLDVTTFLPGGLAVSLFSSTDFAPEHLVFSSIEANIDKDFGALPYTCQNNEDITCDSLSDMAGPYHIGAKWSGKLKAYTNERYEISAECNDEGHVSIAIDGVHMPWQPCWPSATTSAVLPSKQVDFELRYKNYEGNNPFVKLKWSSPSTGSSVAIPSSNLLYEEVIGNTLYPEIYPDSASAPLSNAIGDSLRHAVSGVEQEFLVESRDIHGNLLLSGNARVVSYAHNDYAAIETLVVDNRNGTFTVSYIAGVSGEFFLSIEIGELDTSHQLSHVKGSPFLLTVQPGRSDPDTSILSMDNDGLGVAGVPLLSRLQTRDFHHNVRYQGGDEIIAHLSAVETPSEKYRCQVDDDDSGTYLIECPSQWKEGSYHLDVSIESSAGNAEPLKSGPFNVTVFPGHAVASTTSVVSGGTSITADAGIPSVHFIGDAGVWGSFVVSTKDIFGNYLTTGGNNFVTRVVDNDEAEVHVIDQENGDYIVAYKVNEPSSYKIDVGMVTGSGLVGNYYLNETLLVPTITMIDERIDFNAWHLGKSFSHVTWTGYMSFPHNGKFELELTGIEGNCTVFVGSKIVVDSSLGSSIGSFNAVENVLYQLKIEYSIAIDINRLLLKMYWASAKMPKQIVPGTQVTPAEFAHLKYFPGSYAIAFGPVAFGPGLHNAVAGDVGTATIQAFDANRNMRNIGGDDWEVTIKSVSTNDYQYGTTQDHGNGTYSLQVVPFVAGPNDVSIMLDGSHARVDKWGNKAIYSDEHPHNTSISVHSESIDSSATNIKHVGGGKYEISVIPVLSGEIQLGIMLNGVDILGSPMSVSVHPGDFFAETSIATGVGLKKSQAGKRASFNIVPKDAGGNKKGQEDALFNVTLILTERAHVPVGMEIYDANMTDEVAVTGTQSFTDEGQYLIQYTCFEAGQYDLHINDYQGNSIAGTPFSVNVVPGQISGELSIMTGDGTLKGFAGQISPVRVFPRDAYQNFILDSQEIMEIDMTLLSRHESEWGEDDNNLVGEHTIKQRVEANSDGSFHLDYLTAYAGVYSLDVTTFLPGGLAVSLFSSTDFAPEHLVFSSIEANIDKDFGALPYTCQNNEDITCDSLSDMAGPYHIGAKWSGKLKAYTNERYEISAECNDEGHVSIAIDGVHMPWQPCWPSATTSAVLPSKQVDFELRYKNYEGNNPFVKLKWSSPSTGSSVAIPSSNLLYEEVIGNTLYPEIYPDSASAPLSNAIGDSLRHAVSGVEQEFLVESRDIHGNLLLSGNARVVSYAHNDYAAIETLVVDNRNGTFTVSYIAGVSGEFFLSIEIGELDTSHQLSHVKGSPFLLTVQPGRSDPDTSILSMDNDGLGVAGVPLLSRLQTRDFHHNVRYQGGDEIIAHLSAVETPSEKYRCQVDDDDSGTYLIECPSQWKEGSYHLDVSIESSAGNAEPLKSGPFNVTDIFGNYLTTGGNNFVTRVVDNDEAEVHVIDQENGDYIVAYKVNEPSSYKIDVGMVTGSGLVGNYYLNETLLVPTITMIDERIDFNAWHLGKSFSHVTWTGYMSFPHNGKFELELTGIEGNCTVFVGSKIVVDSSLGSSIGSFNAVENVLYQLKIEYSIAIDINRLLLKMYWASAKMPKQIVPGSHYFNATEPIHGSPFHLTIL</sequence>
<dbReference type="InterPro" id="IPR013783">
    <property type="entry name" value="Ig-like_fold"/>
</dbReference>
<feature type="repeat" description="Filamin" evidence="2">
    <location>
        <begin position="1740"/>
        <end position="1854"/>
    </location>
</feature>
<dbReference type="Pfam" id="PF00630">
    <property type="entry name" value="Filamin"/>
    <property type="match status" value="6"/>
</dbReference>
<name>A0AAD8Y1W1_9STRA</name>
<dbReference type="Gene3D" id="2.60.40.10">
    <property type="entry name" value="Immunoglobulins"/>
    <property type="match status" value="11"/>
</dbReference>
<dbReference type="PROSITE" id="PS50194">
    <property type="entry name" value="FILAMIN_REPEAT"/>
    <property type="match status" value="10"/>
</dbReference>
<feature type="repeat" description="Filamin" evidence="2">
    <location>
        <begin position="629"/>
        <end position="708"/>
    </location>
</feature>
<dbReference type="InterPro" id="IPR037524">
    <property type="entry name" value="PA14/GLEYA"/>
</dbReference>
<feature type="repeat" description="Filamin" evidence="2">
    <location>
        <begin position="1678"/>
        <end position="1733"/>
    </location>
</feature>
<dbReference type="SMART" id="SM00758">
    <property type="entry name" value="PA14"/>
    <property type="match status" value="3"/>
</dbReference>
<dbReference type="GO" id="GO:0030036">
    <property type="term" value="P:actin cytoskeleton organization"/>
    <property type="evidence" value="ECO:0007669"/>
    <property type="project" value="InterPro"/>
</dbReference>
<organism evidence="4 5">
    <name type="scientific">Skeletonema marinoi</name>
    <dbReference type="NCBI Taxonomy" id="267567"/>
    <lineage>
        <taxon>Eukaryota</taxon>
        <taxon>Sar</taxon>
        <taxon>Stramenopiles</taxon>
        <taxon>Ochrophyta</taxon>
        <taxon>Bacillariophyta</taxon>
        <taxon>Coscinodiscophyceae</taxon>
        <taxon>Thalassiosirophycidae</taxon>
        <taxon>Thalassiosirales</taxon>
        <taxon>Skeletonemataceae</taxon>
        <taxon>Skeletonema</taxon>
        <taxon>Skeletonema marinoi-dohrnii complex</taxon>
    </lineage>
</organism>
<proteinExistence type="predicted"/>
<feature type="domain" description="PA14" evidence="3">
    <location>
        <begin position="1421"/>
        <end position="1551"/>
    </location>
</feature>
<dbReference type="InterPro" id="IPR017868">
    <property type="entry name" value="Filamin/ABP280_repeat-like"/>
</dbReference>
<feature type="repeat" description="Filamin" evidence="2">
    <location>
        <begin position="509"/>
        <end position="601"/>
    </location>
</feature>
<evidence type="ECO:0000256" key="1">
    <source>
        <dbReference type="ARBA" id="ARBA00022737"/>
    </source>
</evidence>
<dbReference type="InterPro" id="IPR001298">
    <property type="entry name" value="Filamin/ABP280_rpt"/>
</dbReference>
<dbReference type="SMART" id="SM00557">
    <property type="entry name" value="IG_FLMN"/>
    <property type="match status" value="6"/>
</dbReference>
<evidence type="ECO:0000313" key="5">
    <source>
        <dbReference type="Proteomes" id="UP001224775"/>
    </source>
</evidence>
<feature type="domain" description="PA14" evidence="3">
    <location>
        <begin position="2400"/>
        <end position="2530"/>
    </location>
</feature>
<accession>A0AAD8Y1W1</accession>
<evidence type="ECO:0000256" key="2">
    <source>
        <dbReference type="PROSITE-ProRule" id="PRU00087"/>
    </source>
</evidence>
<dbReference type="SUPFAM" id="SSF141072">
    <property type="entry name" value="CalX-like"/>
    <property type="match status" value="1"/>
</dbReference>
<dbReference type="Proteomes" id="UP001224775">
    <property type="component" value="Unassembled WGS sequence"/>
</dbReference>
<dbReference type="EMBL" id="JATAAI010000022">
    <property type="protein sequence ID" value="KAK1738084.1"/>
    <property type="molecule type" value="Genomic_DNA"/>
</dbReference>
<gene>
    <name evidence="4" type="ORF">QTG54_011378</name>
</gene>
<feature type="repeat" description="Filamin" evidence="2">
    <location>
        <begin position="1325"/>
        <end position="1418"/>
    </location>
</feature>
<dbReference type="GO" id="GO:0051015">
    <property type="term" value="F:actin filament binding"/>
    <property type="evidence" value="ECO:0007669"/>
    <property type="project" value="InterPro"/>
</dbReference>
<dbReference type="PROSITE" id="PS51820">
    <property type="entry name" value="PA14"/>
    <property type="match status" value="3"/>
</dbReference>
<protein>
    <submittedName>
        <fullName evidence="4">Filamin family protein</fullName>
    </submittedName>
</protein>
<dbReference type="SUPFAM" id="SSF81296">
    <property type="entry name" value="E set domains"/>
    <property type="match status" value="9"/>
</dbReference>
<feature type="repeat" description="Filamin" evidence="2">
    <location>
        <begin position="460"/>
        <end position="492"/>
    </location>
</feature>
<evidence type="ECO:0000259" key="3">
    <source>
        <dbReference type="PROSITE" id="PS51820"/>
    </source>
</evidence>
<feature type="repeat" description="Filamin" evidence="2">
    <location>
        <begin position="715"/>
        <end position="829"/>
    </location>
</feature>
<comment type="caution">
    <text evidence="4">The sequence shown here is derived from an EMBL/GenBank/DDBJ whole genome shotgun (WGS) entry which is preliminary data.</text>
</comment>
<dbReference type="Gene3D" id="2.60.40.2030">
    <property type="match status" value="1"/>
</dbReference>
<dbReference type="PANTHER" id="PTHR38537">
    <property type="entry name" value="JITTERBUG, ISOFORM N"/>
    <property type="match status" value="1"/>
</dbReference>
<feature type="repeat" description="Filamin" evidence="2">
    <location>
        <begin position="2128"/>
        <end position="2235"/>
    </location>
</feature>
<dbReference type="InterPro" id="IPR014756">
    <property type="entry name" value="Ig_E-set"/>
</dbReference>
<dbReference type="Gene3D" id="3.90.182.10">
    <property type="entry name" value="Toxin - Anthrax Protective Antigen,domain 1"/>
    <property type="match status" value="5"/>
</dbReference>
<feature type="repeat" description="Filamin" evidence="2">
    <location>
        <begin position="1103"/>
        <end position="1210"/>
    </location>
</feature>
<keyword evidence="1" id="KW-0677">Repeat</keyword>
<dbReference type="InterPro" id="IPR038081">
    <property type="entry name" value="CalX-like_sf"/>
</dbReference>
<dbReference type="PANTHER" id="PTHR38537:SF8">
    <property type="entry name" value="FILAMIN-A"/>
    <property type="match status" value="1"/>
</dbReference>
<keyword evidence="5" id="KW-1185">Reference proteome</keyword>
<dbReference type="InterPro" id="IPR044801">
    <property type="entry name" value="Filamin"/>
</dbReference>